<feature type="domain" description="DUF6817" evidence="1">
    <location>
        <begin position="82"/>
        <end position="165"/>
    </location>
</feature>
<evidence type="ECO:0000313" key="2">
    <source>
        <dbReference type="EMBL" id="TYG36497.1"/>
    </source>
</evidence>
<dbReference type="PANTHER" id="PTHR37391:SF4">
    <property type="entry name" value="TETRATRICOPEPTIDE REPEAT-LIKE SUPERFAMILY PROTEIN"/>
    <property type="match status" value="1"/>
</dbReference>
<reference evidence="2 3" key="1">
    <citation type="submission" date="2019-06" db="EMBL/GenBank/DDBJ databases">
        <title>WGS assembly of Gossypium darwinii.</title>
        <authorList>
            <person name="Chen Z.J."/>
            <person name="Sreedasyam A."/>
            <person name="Ando A."/>
            <person name="Song Q."/>
            <person name="De L."/>
            <person name="Hulse-Kemp A."/>
            <person name="Ding M."/>
            <person name="Ye W."/>
            <person name="Kirkbride R."/>
            <person name="Jenkins J."/>
            <person name="Plott C."/>
            <person name="Lovell J."/>
            <person name="Lin Y.-M."/>
            <person name="Vaughn R."/>
            <person name="Liu B."/>
            <person name="Li W."/>
            <person name="Simpson S."/>
            <person name="Scheffler B."/>
            <person name="Saski C."/>
            <person name="Grover C."/>
            <person name="Hu G."/>
            <person name="Conover J."/>
            <person name="Carlson J."/>
            <person name="Shu S."/>
            <person name="Boston L."/>
            <person name="Williams M."/>
            <person name="Peterson D."/>
            <person name="Mcgee K."/>
            <person name="Jones D."/>
            <person name="Wendel J."/>
            <person name="Stelly D."/>
            <person name="Grimwood J."/>
            <person name="Schmutz J."/>
        </authorList>
    </citation>
    <scope>NUCLEOTIDE SEQUENCE [LARGE SCALE GENOMIC DNA]</scope>
    <source>
        <strain evidence="2">1808015.09</strain>
    </source>
</reference>
<evidence type="ECO:0000259" key="1">
    <source>
        <dbReference type="Pfam" id="PF20680"/>
    </source>
</evidence>
<accession>A0A5D1ZV93</accession>
<dbReference type="InterPro" id="IPR049202">
    <property type="entry name" value="DUF6817"/>
</dbReference>
<dbReference type="EMBL" id="CM017713">
    <property type="protein sequence ID" value="TYG36497.1"/>
    <property type="molecule type" value="Genomic_DNA"/>
</dbReference>
<protein>
    <recommendedName>
        <fullName evidence="1">DUF6817 domain-containing protein</fullName>
    </recommendedName>
</protein>
<keyword evidence="3" id="KW-1185">Reference proteome</keyword>
<organism evidence="2 3">
    <name type="scientific">Gossypium darwinii</name>
    <name type="common">Darwin's cotton</name>
    <name type="synonym">Gossypium barbadense var. darwinii</name>
    <dbReference type="NCBI Taxonomy" id="34276"/>
    <lineage>
        <taxon>Eukaryota</taxon>
        <taxon>Viridiplantae</taxon>
        <taxon>Streptophyta</taxon>
        <taxon>Embryophyta</taxon>
        <taxon>Tracheophyta</taxon>
        <taxon>Spermatophyta</taxon>
        <taxon>Magnoliopsida</taxon>
        <taxon>eudicotyledons</taxon>
        <taxon>Gunneridae</taxon>
        <taxon>Pentapetalae</taxon>
        <taxon>rosids</taxon>
        <taxon>malvids</taxon>
        <taxon>Malvales</taxon>
        <taxon>Malvaceae</taxon>
        <taxon>Malvoideae</taxon>
        <taxon>Gossypium</taxon>
    </lineage>
</organism>
<dbReference type="PANTHER" id="PTHR37391">
    <property type="entry name" value="E3 UBIQUITIN-PROTEIN LIGASE"/>
    <property type="match status" value="1"/>
</dbReference>
<dbReference type="Pfam" id="PF20680">
    <property type="entry name" value="DUF6817"/>
    <property type="match status" value="1"/>
</dbReference>
<dbReference type="AlphaFoldDB" id="A0A5D1ZV93"/>
<name>A0A5D1ZV93_GOSDA</name>
<dbReference type="Proteomes" id="UP000323506">
    <property type="component" value="Chromosome D13"/>
</dbReference>
<gene>
    <name evidence="2" type="ORF">ES288_D13G070000v1</name>
</gene>
<evidence type="ECO:0000313" key="3">
    <source>
        <dbReference type="Proteomes" id="UP000323506"/>
    </source>
</evidence>
<proteinExistence type="predicted"/>
<sequence length="461" mass="52261">MKKKTIEKESMITNLQYKYQLPYIPHRLKQSQVHSVNLCFFQAPMASSSPSKYLESLLDTVRPFLRGDLESVDGNLPSFLAVLRSAGAGECSHQHGSFLQHLVDVYRILKIWKAPRSVCLCGLFHGAYSNAYVNLAIFDASTSRDVVRGHVGEVVERLIHLFRVIPPQKFIHDDLLFKYTDSELVEHLKASEISLKNAKEKGLFDKDELWRKKLEALVPKNGIVMKIIKSGEDVLVAREVMCVFLLMSMADYSEQFFGYHDQLFDNFDGKFRFLGDNYDALLPGDGKPGLWMSSISKMGATYTLILRDEAIILEEKKRVNGENIEEGIDEGLDLVVPPVFDNCTKVLGAKEQVEARDLYWEAICGGGGRAEELLLGCCERNPFVGEPHVVLAQVYLNQGRFEEAEKEAERGVTLMLEWGSPWDNRMSWEGWVAWGRVLLLRAKEKSWPHSAWGVLSLGLVR</sequence>